<reference evidence="1" key="1">
    <citation type="journal article" date="2021" name="Environ. Microbiol.">
        <title>Gene family expansions and transcriptome signatures uncover fungal adaptations to wood decay.</title>
        <authorList>
            <person name="Hage H."/>
            <person name="Miyauchi S."/>
            <person name="Viragh M."/>
            <person name="Drula E."/>
            <person name="Min B."/>
            <person name="Chaduli D."/>
            <person name="Navarro D."/>
            <person name="Favel A."/>
            <person name="Norest M."/>
            <person name="Lesage-Meessen L."/>
            <person name="Balint B."/>
            <person name="Merenyi Z."/>
            <person name="de Eugenio L."/>
            <person name="Morin E."/>
            <person name="Martinez A.T."/>
            <person name="Baldrian P."/>
            <person name="Stursova M."/>
            <person name="Martinez M.J."/>
            <person name="Novotny C."/>
            <person name="Magnuson J.K."/>
            <person name="Spatafora J.W."/>
            <person name="Maurice S."/>
            <person name="Pangilinan J."/>
            <person name="Andreopoulos W."/>
            <person name="LaButti K."/>
            <person name="Hundley H."/>
            <person name="Na H."/>
            <person name="Kuo A."/>
            <person name="Barry K."/>
            <person name="Lipzen A."/>
            <person name="Henrissat B."/>
            <person name="Riley R."/>
            <person name="Ahrendt S."/>
            <person name="Nagy L.G."/>
            <person name="Grigoriev I.V."/>
            <person name="Martin F."/>
            <person name="Rosso M.N."/>
        </authorList>
    </citation>
    <scope>NUCLEOTIDE SEQUENCE</scope>
    <source>
        <strain evidence="1">CBS 384.51</strain>
    </source>
</reference>
<accession>A0ACB8TPR9</accession>
<organism evidence="1 2">
    <name type="scientific">Irpex rosettiformis</name>
    <dbReference type="NCBI Taxonomy" id="378272"/>
    <lineage>
        <taxon>Eukaryota</taxon>
        <taxon>Fungi</taxon>
        <taxon>Dikarya</taxon>
        <taxon>Basidiomycota</taxon>
        <taxon>Agaricomycotina</taxon>
        <taxon>Agaricomycetes</taxon>
        <taxon>Polyporales</taxon>
        <taxon>Irpicaceae</taxon>
        <taxon>Irpex</taxon>
    </lineage>
</organism>
<sequence>MASETPLSQTSEDVQASRNGLTTTVEIVLFNQKANPPQERTEVEHYRGGPLLTTRTTYEYTLLIRSIEQLVVAQASQHKQPASRDACTIRTFLMSTYTLLHSHHPTPIGHEITAKICMNFVTHLFACPELPPISTTNPTAPSPRLDLFITHALHRTRLHPSVTFAALYLLRRLKARFPAACGSSGHRLFISAFMLASKVICDDTYLNKSWSIVGQEPTSLKEFEERVKRDFKGPGPYPSYLMPSPAPSPMPSTTPYAPSAPTPAPSFVTGRSAPSSSPPKPSVRTTAPESTYVSSPGSPSMPDTPEASHSASTSPASSVSPPTPQGQVDNEVRIVSPDGIQITVDHHHHVPVPKPSRSQTHPQPSSRMSKDSALSSRKPKCDLFAYAALVAW</sequence>
<proteinExistence type="predicted"/>
<protein>
    <submittedName>
        <fullName evidence="1">Uncharacterized protein</fullName>
    </submittedName>
</protein>
<keyword evidence="2" id="KW-1185">Reference proteome</keyword>
<gene>
    <name evidence="1" type="ORF">BDY19DRAFT_998106</name>
</gene>
<dbReference type="Proteomes" id="UP001055072">
    <property type="component" value="Unassembled WGS sequence"/>
</dbReference>
<evidence type="ECO:0000313" key="1">
    <source>
        <dbReference type="EMBL" id="KAI0084022.1"/>
    </source>
</evidence>
<comment type="caution">
    <text evidence="1">The sequence shown here is derived from an EMBL/GenBank/DDBJ whole genome shotgun (WGS) entry which is preliminary data.</text>
</comment>
<name>A0ACB8TPR9_9APHY</name>
<evidence type="ECO:0000313" key="2">
    <source>
        <dbReference type="Proteomes" id="UP001055072"/>
    </source>
</evidence>
<dbReference type="EMBL" id="MU274949">
    <property type="protein sequence ID" value="KAI0084022.1"/>
    <property type="molecule type" value="Genomic_DNA"/>
</dbReference>